<dbReference type="GO" id="GO:0006508">
    <property type="term" value="P:proteolysis"/>
    <property type="evidence" value="ECO:0007669"/>
    <property type="project" value="InterPro"/>
</dbReference>
<evidence type="ECO:0000259" key="2">
    <source>
        <dbReference type="Pfam" id="PF00326"/>
    </source>
</evidence>
<sequence length="254" mass="27777">EPGQIALSAANQTLRERVALGRTERIQYRGDDGLELEAFVLYPPDHKKSRRSPTVLEIHGGPHGMHPATFNIMRTQALAGAGFVVLLPNPRGSTSYGETFERACVGDWGGGDYRDLMAGVDALVEAKVANPDQLYLSGYSYGGYMSSWTVGQTNRFRAAAIGAPITDLMSGLGTDDIPRYNIESMGGPPETAFELYHERSPLTHVRHVRTPVLLLHWEGDLRCPIGQSEQFFAGLKLLGRKVELVRYPGGSHGV</sequence>
<evidence type="ECO:0000256" key="1">
    <source>
        <dbReference type="ARBA" id="ARBA00022801"/>
    </source>
</evidence>
<evidence type="ECO:0000313" key="3">
    <source>
        <dbReference type="EMBL" id="GAG25042.1"/>
    </source>
</evidence>
<feature type="non-terminal residue" evidence="3">
    <location>
        <position position="1"/>
    </location>
</feature>
<comment type="caution">
    <text evidence="3">The sequence shown here is derived from an EMBL/GenBank/DDBJ whole genome shotgun (WGS) entry which is preliminary data.</text>
</comment>
<protein>
    <recommendedName>
        <fullName evidence="2">Peptidase S9 prolyl oligopeptidase catalytic domain-containing protein</fullName>
    </recommendedName>
</protein>
<dbReference type="EMBL" id="BARS01039970">
    <property type="protein sequence ID" value="GAG25042.1"/>
    <property type="molecule type" value="Genomic_DNA"/>
</dbReference>
<reference evidence="3" key="1">
    <citation type="journal article" date="2014" name="Front. Microbiol.">
        <title>High frequency of phylogenetically diverse reductive dehalogenase-homologous genes in deep subseafloor sedimentary metagenomes.</title>
        <authorList>
            <person name="Kawai M."/>
            <person name="Futagami T."/>
            <person name="Toyoda A."/>
            <person name="Takaki Y."/>
            <person name="Nishi S."/>
            <person name="Hori S."/>
            <person name="Arai W."/>
            <person name="Tsubouchi T."/>
            <person name="Morono Y."/>
            <person name="Uchiyama I."/>
            <person name="Ito T."/>
            <person name="Fujiyama A."/>
            <person name="Inagaki F."/>
            <person name="Takami H."/>
        </authorList>
    </citation>
    <scope>NUCLEOTIDE SEQUENCE</scope>
    <source>
        <strain evidence="3">Expedition CK06-06</strain>
    </source>
</reference>
<dbReference type="GO" id="GO:0004252">
    <property type="term" value="F:serine-type endopeptidase activity"/>
    <property type="evidence" value="ECO:0007669"/>
    <property type="project" value="TreeGrafter"/>
</dbReference>
<dbReference type="Gene3D" id="3.40.50.1820">
    <property type="entry name" value="alpha/beta hydrolase"/>
    <property type="match status" value="1"/>
</dbReference>
<feature type="domain" description="Peptidase S9 prolyl oligopeptidase catalytic" evidence="2">
    <location>
        <begin position="70"/>
        <end position="254"/>
    </location>
</feature>
<dbReference type="SUPFAM" id="SSF53474">
    <property type="entry name" value="alpha/beta-Hydrolases"/>
    <property type="match status" value="1"/>
</dbReference>
<organism evidence="3">
    <name type="scientific">marine sediment metagenome</name>
    <dbReference type="NCBI Taxonomy" id="412755"/>
    <lineage>
        <taxon>unclassified sequences</taxon>
        <taxon>metagenomes</taxon>
        <taxon>ecological metagenomes</taxon>
    </lineage>
</organism>
<dbReference type="Pfam" id="PF00326">
    <property type="entry name" value="Peptidase_S9"/>
    <property type="match status" value="1"/>
</dbReference>
<dbReference type="InterPro" id="IPR029058">
    <property type="entry name" value="AB_hydrolase_fold"/>
</dbReference>
<name>X0WPA7_9ZZZZ</name>
<dbReference type="AlphaFoldDB" id="X0WPA7"/>
<dbReference type="PANTHER" id="PTHR42776:SF27">
    <property type="entry name" value="DIPEPTIDYL PEPTIDASE FAMILY MEMBER 6"/>
    <property type="match status" value="1"/>
</dbReference>
<dbReference type="PANTHER" id="PTHR42776">
    <property type="entry name" value="SERINE PEPTIDASE S9 FAMILY MEMBER"/>
    <property type="match status" value="1"/>
</dbReference>
<gene>
    <name evidence="3" type="ORF">S01H1_60994</name>
</gene>
<dbReference type="InterPro" id="IPR001375">
    <property type="entry name" value="Peptidase_S9_cat"/>
</dbReference>
<proteinExistence type="predicted"/>
<feature type="non-terminal residue" evidence="3">
    <location>
        <position position="254"/>
    </location>
</feature>
<keyword evidence="1" id="KW-0378">Hydrolase</keyword>
<accession>X0WPA7</accession>